<keyword evidence="5" id="KW-1185">Reference proteome</keyword>
<feature type="domain" description="C2H2-type" evidence="3">
    <location>
        <begin position="349"/>
        <end position="377"/>
    </location>
</feature>
<feature type="compositionally biased region" description="Basic and acidic residues" evidence="2">
    <location>
        <begin position="179"/>
        <end position="200"/>
    </location>
</feature>
<proteinExistence type="predicted"/>
<gene>
    <name evidence="4" type="ORF">NMOB1V02_LOCUS2673</name>
</gene>
<accession>A0A7R9BJ08</accession>
<keyword evidence="1" id="KW-0863">Zinc-finger</keyword>
<evidence type="ECO:0000259" key="3">
    <source>
        <dbReference type="PROSITE" id="PS50157"/>
    </source>
</evidence>
<name>A0A7R9BJ08_9CRUS</name>
<feature type="compositionally biased region" description="Polar residues" evidence="2">
    <location>
        <begin position="74"/>
        <end position="90"/>
    </location>
</feature>
<protein>
    <recommendedName>
        <fullName evidence="3">C2H2-type domain-containing protein</fullName>
    </recommendedName>
</protein>
<feature type="region of interest" description="Disordered" evidence="2">
    <location>
        <begin position="156"/>
        <end position="207"/>
    </location>
</feature>
<dbReference type="InterPro" id="IPR013087">
    <property type="entry name" value="Znf_C2H2_type"/>
</dbReference>
<dbReference type="PROSITE" id="PS00028">
    <property type="entry name" value="ZINC_FINGER_C2H2_1"/>
    <property type="match status" value="1"/>
</dbReference>
<dbReference type="Proteomes" id="UP000678499">
    <property type="component" value="Unassembled WGS sequence"/>
</dbReference>
<dbReference type="AlphaFoldDB" id="A0A7R9BJ08"/>
<dbReference type="EMBL" id="CAJPEX010000311">
    <property type="protein sequence ID" value="CAG0915005.1"/>
    <property type="molecule type" value="Genomic_DNA"/>
</dbReference>
<evidence type="ECO:0000256" key="1">
    <source>
        <dbReference type="PROSITE-ProRule" id="PRU00042"/>
    </source>
</evidence>
<organism evidence="4">
    <name type="scientific">Notodromas monacha</name>
    <dbReference type="NCBI Taxonomy" id="399045"/>
    <lineage>
        <taxon>Eukaryota</taxon>
        <taxon>Metazoa</taxon>
        <taxon>Ecdysozoa</taxon>
        <taxon>Arthropoda</taxon>
        <taxon>Crustacea</taxon>
        <taxon>Oligostraca</taxon>
        <taxon>Ostracoda</taxon>
        <taxon>Podocopa</taxon>
        <taxon>Podocopida</taxon>
        <taxon>Cypridocopina</taxon>
        <taxon>Cypridoidea</taxon>
        <taxon>Cyprididae</taxon>
        <taxon>Notodromas</taxon>
    </lineage>
</organism>
<evidence type="ECO:0000313" key="5">
    <source>
        <dbReference type="Proteomes" id="UP000678499"/>
    </source>
</evidence>
<feature type="region of interest" description="Disordered" evidence="2">
    <location>
        <begin position="259"/>
        <end position="290"/>
    </location>
</feature>
<dbReference type="SMART" id="SM00355">
    <property type="entry name" value="ZnF_C2H2"/>
    <property type="match status" value="2"/>
</dbReference>
<dbReference type="GO" id="GO:0008270">
    <property type="term" value="F:zinc ion binding"/>
    <property type="evidence" value="ECO:0007669"/>
    <property type="project" value="UniProtKB-KW"/>
</dbReference>
<feature type="region of interest" description="Disordered" evidence="2">
    <location>
        <begin position="70"/>
        <end position="102"/>
    </location>
</feature>
<dbReference type="PROSITE" id="PS50157">
    <property type="entry name" value="ZINC_FINGER_C2H2_2"/>
    <property type="match status" value="1"/>
</dbReference>
<evidence type="ECO:0000256" key="2">
    <source>
        <dbReference type="SAM" id="MobiDB-lite"/>
    </source>
</evidence>
<keyword evidence="1" id="KW-0479">Metal-binding</keyword>
<evidence type="ECO:0000313" key="4">
    <source>
        <dbReference type="EMBL" id="CAD7274853.1"/>
    </source>
</evidence>
<sequence>MEELLSEVGEGQRVVLAESEDDAQYIIVMDDAEGGVNAANAEKESIHGTEDVDSGTVFVVEQPDGSYQIVGAPNDSSNQVPMQNLRSSAGSKGKQKAGSEGAEPTYLVIEDENGQQVIVDAASILEESAGNPALQENIAAQLGIVTDSRKRARPKFARHAVLPKKPTLEDSKSAIVSEGTKKDSNSTPNKAEKVDGNDRDAETEEEEEFDWSRIDLQKLKFSLKYGCCFCGTKKYRNLEDLKRHRRACPSRDRLACNSCVPSKPSPDPVKSSHLSPAKRRTHLGLDMDEPMKPMIERGGKSVHGSTVNALQASGVGKHRFATASSSSSSAAAAAAAAAARNSTLSPQNLKCRVCGKLFVSAETLKVHLINVHLRASAVTSNVFPTSGSVVIVDEDSHHGQDLGSWS</sequence>
<reference evidence="4" key="1">
    <citation type="submission" date="2020-11" db="EMBL/GenBank/DDBJ databases">
        <authorList>
            <person name="Tran Van P."/>
        </authorList>
    </citation>
    <scope>NUCLEOTIDE SEQUENCE</scope>
</reference>
<dbReference type="EMBL" id="OA882348">
    <property type="protein sequence ID" value="CAD7274853.1"/>
    <property type="molecule type" value="Genomic_DNA"/>
</dbReference>
<keyword evidence="1" id="KW-0862">Zinc</keyword>